<keyword evidence="2" id="KW-1185">Reference proteome</keyword>
<evidence type="ECO:0008006" key="3">
    <source>
        <dbReference type="Google" id="ProtNLM"/>
    </source>
</evidence>
<evidence type="ECO:0000313" key="2">
    <source>
        <dbReference type="Proteomes" id="UP000490386"/>
    </source>
</evidence>
<evidence type="ECO:0000313" key="1">
    <source>
        <dbReference type="EMBL" id="KAB1637508.1"/>
    </source>
</evidence>
<reference evidence="1 2" key="1">
    <citation type="submission" date="2019-09" db="EMBL/GenBank/DDBJ databases">
        <title>Phylogeny of genus Pseudoclavibacter and closely related genus.</title>
        <authorList>
            <person name="Li Y."/>
        </authorList>
    </citation>
    <scope>NUCLEOTIDE SEQUENCE [LARGE SCALE GENOMIC DNA]</scope>
    <source>
        <strain evidence="1 2">THG-MD12</strain>
    </source>
</reference>
<name>A0A7J5B0R2_9MICO</name>
<protein>
    <recommendedName>
        <fullName evidence="3">NTP pyrophosphohydrolase</fullName>
    </recommendedName>
</protein>
<accession>A0A7J5B0R2</accession>
<dbReference type="RefSeq" id="WP_151423718.1">
    <property type="nucleotide sequence ID" value="NZ_WBJX01000003.1"/>
</dbReference>
<comment type="caution">
    <text evidence="1">The sequence shown here is derived from an EMBL/GenBank/DDBJ whole genome shotgun (WGS) entry which is preliminary data.</text>
</comment>
<dbReference type="Proteomes" id="UP000490386">
    <property type="component" value="Unassembled WGS sequence"/>
</dbReference>
<gene>
    <name evidence="1" type="ORF">F8O03_09775</name>
</gene>
<dbReference type="EMBL" id="WBJX01000003">
    <property type="protein sequence ID" value="KAB1637508.1"/>
    <property type="molecule type" value="Genomic_DNA"/>
</dbReference>
<proteinExistence type="predicted"/>
<dbReference type="OrthoDB" id="5122951at2"/>
<dbReference type="AlphaFoldDB" id="A0A7J5B0R2"/>
<organism evidence="1 2">
    <name type="scientific">Pseudoclavibacter terrae</name>
    <dbReference type="NCBI Taxonomy" id="1530195"/>
    <lineage>
        <taxon>Bacteria</taxon>
        <taxon>Bacillati</taxon>
        <taxon>Actinomycetota</taxon>
        <taxon>Actinomycetes</taxon>
        <taxon>Micrococcales</taxon>
        <taxon>Microbacteriaceae</taxon>
        <taxon>Pseudoclavibacter</taxon>
    </lineage>
</organism>
<sequence>MSAAATTLSGAAQRGTTRLTAKALTRLVSAVAGDALGVDAGSVSVDLDDHNGKLALRVKTPIRVPSLARIREQPSALERSGGPLLERVETAKSTIRDRVQTLSGSQVGLVTIRVTGLNIKAEERVR</sequence>